<reference evidence="2 3" key="2">
    <citation type="submission" date="2016-11" db="EMBL/GenBank/DDBJ databases">
        <authorList>
            <person name="Jaros S."/>
            <person name="Januszkiewicz K."/>
            <person name="Wedrychowicz H."/>
        </authorList>
    </citation>
    <scope>NUCLEOTIDE SEQUENCE [LARGE SCALE GENOMIC DNA]</scope>
    <source>
        <strain evidence="2 3">DSM 22330</strain>
    </source>
</reference>
<dbReference type="Proteomes" id="UP000185655">
    <property type="component" value="Unassembled WGS sequence"/>
</dbReference>
<dbReference type="STRING" id="1122154.SAMN02746068_00770"/>
<gene>
    <name evidence="1" type="ORF">RR45_GL001882</name>
    <name evidence="2" type="ORF">SAMN02746068_00770</name>
</gene>
<dbReference type="RefSeq" id="WP_143188724.1">
    <property type="nucleotide sequence ID" value="NZ_FPKS01000003.1"/>
</dbReference>
<keyword evidence="4" id="KW-1185">Reference proteome</keyword>
<protein>
    <submittedName>
        <fullName evidence="2">Uncharacterized protein</fullName>
    </submittedName>
</protein>
<evidence type="ECO:0000313" key="4">
    <source>
        <dbReference type="Proteomes" id="UP000218979"/>
    </source>
</evidence>
<accession>A0A1K2H8V0</accession>
<organism evidence="2 3">
    <name type="scientific">Pseudolactococcus chungangensis CAU 28 = DSM 22330</name>
    <dbReference type="NCBI Taxonomy" id="1122154"/>
    <lineage>
        <taxon>Bacteria</taxon>
        <taxon>Bacillati</taxon>
        <taxon>Bacillota</taxon>
        <taxon>Bacilli</taxon>
        <taxon>Lactobacillales</taxon>
        <taxon>Streptococcaceae</taxon>
        <taxon>Pseudolactococcus</taxon>
    </lineage>
</organism>
<proteinExistence type="predicted"/>
<dbReference type="AlphaFoldDB" id="A0A1K2H8V0"/>
<evidence type="ECO:0000313" key="3">
    <source>
        <dbReference type="Proteomes" id="UP000185655"/>
    </source>
</evidence>
<name>A0A1K2H8V0_9LACT</name>
<evidence type="ECO:0000313" key="2">
    <source>
        <dbReference type="EMBL" id="SFZ73158.1"/>
    </source>
</evidence>
<reference evidence="1 4" key="1">
    <citation type="submission" date="2014-12" db="EMBL/GenBank/DDBJ databases">
        <title>Draft genome sequences of 10 type strains of Lactococcus.</title>
        <authorList>
            <person name="Sun Z."/>
            <person name="Zhong Z."/>
            <person name="Liu W."/>
            <person name="Zhang W."/>
            <person name="Zhang H."/>
        </authorList>
    </citation>
    <scope>NUCLEOTIDE SEQUENCE [LARGE SCALE GENOMIC DNA]</scope>
    <source>
        <strain evidence="1 4">DSM 22330</strain>
    </source>
</reference>
<dbReference type="Proteomes" id="UP000218979">
    <property type="component" value="Unassembled WGS sequence"/>
</dbReference>
<dbReference type="EMBL" id="FPKS01000003">
    <property type="protein sequence ID" value="SFZ73158.1"/>
    <property type="molecule type" value="Genomic_DNA"/>
</dbReference>
<sequence>MKLGTPFDIFLTKDFTKPTKTEQIDYLKEHEEEMTNFVKKQNSKVTSVQWDWDSLEIQEFQPNAGGIPTGEKYTILTIKGKFNKIDTSTIMVEYPIYKHTLYPNLKRFDIVDLSVLKEIDGSKGWVDYE</sequence>
<dbReference type="EMBL" id="JXJT01000065">
    <property type="protein sequence ID" value="PCR98724.1"/>
    <property type="molecule type" value="Genomic_DNA"/>
</dbReference>
<evidence type="ECO:0000313" key="1">
    <source>
        <dbReference type="EMBL" id="PCR98724.1"/>
    </source>
</evidence>
<dbReference type="OrthoDB" id="2235960at2"/>